<feature type="domain" description="Glycoside hydrolase family 13 N-terminal" evidence="3">
    <location>
        <begin position="218"/>
        <end position="292"/>
    </location>
</feature>
<dbReference type="InterPro" id="IPR014756">
    <property type="entry name" value="Ig_E-set"/>
</dbReference>
<sequence>MMDGRTALAGRRAGRRAPGRVAEISRNHCKQVWRRPSLRYAARAGQMVISPSHRVNVGWRFRVIRSRPAGTGAEGAGPPRADVDPAKARACWIDRDTVAWQVEPSLRHTLAFSADGGIALRGGELTGDPRLIRLAPGAWSEEQRRQWPHLASFTALTVDPRDAGLVKGALRAQVVAVGRDAGGTLLAATGVQLPGVLDDVYAEAATAWLGPAGRLIPRLAVWAPTARTVELALYAPGSERRRVHRMRRDDRTGVWSVRGRPTWWGREYTFLVTVYSPRHGGIVTNEVTDPYSLAVAPDGVRSRLVDLDAAALKPRGWDRLAKPAAVPQHRASIYELHVRDFSASDATVPAALRGTYAAFRGDGAGMRELRALAADGLTHVHLLPVFDFATVPERAADRSEPACDLAAFPPASERQQECVARTAATDSYNWGYDPLHYTVPEGSYATDPDERTKEFRGMVAALNRAGLRVVMDVVYNHTCSTEVLDPIVPGYYHRLLDDGTVATSTCCAGTAPEHTMMGRLIVDSVVTWATRYKVDGFRFDLMGHHPKAGMLAVRAALDALTLREDGVDGKSIILYGEGWNFGEVACDARFEQATQANLAGTGIGTFTDRLRDAVRGGGPFDADPRVQGFGSGLAGAPNGAPVNGTEEEQRARLAACTELVKVGLTGSLRDYVLPSGRKGCEVDYNGSPAGYTAAPGEAVAYVDAHDNETLFDALAYKLPQWTPMADRVRMQVLSLATVVLAQGTAFVLAGSERLRSKSLDRNSYDSGDWFNRLLWDCSEGNGFGAGLPPRAGNEAAWPYAKPLLEDPGLRPGRAAVEACRAAFGELLRIRTSSPAFALGSADEVRRRLSFPGSAEGLITMHVDTTGLDPRWTSVTVVFNATPYAHVQAMPGLAGRAVSLHPVQQGSGDAVVRGSAADPATGALSVPARTVAVFVAAPETPHPETPHPETPPLRRRP</sequence>
<dbReference type="CDD" id="cd02860">
    <property type="entry name" value="E_set_Pullulanase"/>
    <property type="match status" value="1"/>
</dbReference>
<dbReference type="GO" id="GO:0051060">
    <property type="term" value="F:pullulanase activity"/>
    <property type="evidence" value="ECO:0007669"/>
    <property type="project" value="InterPro"/>
</dbReference>
<dbReference type="InterPro" id="IPR004193">
    <property type="entry name" value="Glyco_hydro_13_N"/>
</dbReference>
<dbReference type="InterPro" id="IPR017853">
    <property type="entry name" value="GH"/>
</dbReference>
<dbReference type="NCBIfam" id="TIGR02103">
    <property type="entry name" value="pullul_strch"/>
    <property type="match status" value="1"/>
</dbReference>
<dbReference type="InterPro" id="IPR024561">
    <property type="entry name" value="Pullul_strch_C"/>
</dbReference>
<evidence type="ECO:0000256" key="2">
    <source>
        <dbReference type="SAM" id="MobiDB-lite"/>
    </source>
</evidence>
<evidence type="ECO:0000259" key="3">
    <source>
        <dbReference type="Pfam" id="PF02922"/>
    </source>
</evidence>
<dbReference type="CDD" id="cd11341">
    <property type="entry name" value="AmyAc_Pullulanase_LD-like"/>
    <property type="match status" value="1"/>
</dbReference>
<comment type="similarity">
    <text evidence="1">Belongs to the glycosyl hydrolase 13 family.</text>
</comment>
<organism evidence="6 7">
    <name type="scientific">Nonomuraea longispora</name>
    <dbReference type="NCBI Taxonomy" id="1848320"/>
    <lineage>
        <taxon>Bacteria</taxon>
        <taxon>Bacillati</taxon>
        <taxon>Actinomycetota</taxon>
        <taxon>Actinomycetes</taxon>
        <taxon>Streptosporangiales</taxon>
        <taxon>Streptosporangiaceae</taxon>
        <taxon>Nonomuraea</taxon>
    </lineage>
</organism>
<evidence type="ECO:0000313" key="6">
    <source>
        <dbReference type="EMBL" id="TDC00248.1"/>
    </source>
</evidence>
<dbReference type="Pfam" id="PF02922">
    <property type="entry name" value="CBM_48"/>
    <property type="match status" value="1"/>
</dbReference>
<dbReference type="InterPro" id="IPR013783">
    <property type="entry name" value="Ig-like_fold"/>
</dbReference>
<feature type="domain" description="Pullulanase N2" evidence="5">
    <location>
        <begin position="87"/>
        <end position="199"/>
    </location>
</feature>
<evidence type="ECO:0000256" key="1">
    <source>
        <dbReference type="ARBA" id="ARBA00008061"/>
    </source>
</evidence>
<dbReference type="SUPFAM" id="SSF51011">
    <property type="entry name" value="Glycosyl hydrolase domain"/>
    <property type="match status" value="1"/>
</dbReference>
<feature type="region of interest" description="Disordered" evidence="2">
    <location>
        <begin position="937"/>
        <end position="956"/>
    </location>
</feature>
<dbReference type="InterPro" id="IPR013780">
    <property type="entry name" value="Glyco_hydro_b"/>
</dbReference>
<dbReference type="Pfam" id="PF17967">
    <property type="entry name" value="Pullulanase_N2"/>
    <property type="match status" value="1"/>
</dbReference>
<dbReference type="SUPFAM" id="SSF51445">
    <property type="entry name" value="(Trans)glycosidases"/>
    <property type="match status" value="1"/>
</dbReference>
<evidence type="ECO:0000259" key="5">
    <source>
        <dbReference type="Pfam" id="PF17967"/>
    </source>
</evidence>
<name>A0A4R4MVT3_9ACTN</name>
<evidence type="ECO:0000259" key="4">
    <source>
        <dbReference type="Pfam" id="PF11852"/>
    </source>
</evidence>
<dbReference type="Gene3D" id="2.60.40.1130">
    <property type="entry name" value="Rab geranylgeranyltransferase alpha-subunit, insert domain"/>
    <property type="match status" value="1"/>
</dbReference>
<evidence type="ECO:0000313" key="7">
    <source>
        <dbReference type="Proteomes" id="UP000295157"/>
    </source>
</evidence>
<dbReference type="SUPFAM" id="SSF81296">
    <property type="entry name" value="E set domains"/>
    <property type="match status" value="2"/>
</dbReference>
<dbReference type="Proteomes" id="UP000295157">
    <property type="component" value="Unassembled WGS sequence"/>
</dbReference>
<dbReference type="Pfam" id="PF11852">
    <property type="entry name" value="Pullul_strch_C"/>
    <property type="match status" value="1"/>
</dbReference>
<feature type="domain" description="Alpha-1,6-glucosidases pullulanase-type C-terminal" evidence="4">
    <location>
        <begin position="779"/>
        <end position="935"/>
    </location>
</feature>
<comment type="caution">
    <text evidence="6">The sequence shown here is derived from an EMBL/GenBank/DDBJ whole genome shotgun (WGS) entry which is preliminary data.</text>
</comment>
<dbReference type="Gene3D" id="2.60.40.1180">
    <property type="entry name" value="Golgi alpha-mannosidase II"/>
    <property type="match status" value="1"/>
</dbReference>
<dbReference type="InterPro" id="IPR011839">
    <property type="entry name" value="Pullul_strch"/>
</dbReference>
<dbReference type="Gene3D" id="3.20.20.80">
    <property type="entry name" value="Glycosidases"/>
    <property type="match status" value="1"/>
</dbReference>
<keyword evidence="7" id="KW-1185">Reference proteome</keyword>
<dbReference type="GO" id="GO:0005975">
    <property type="term" value="P:carbohydrate metabolic process"/>
    <property type="evidence" value="ECO:0007669"/>
    <property type="project" value="InterPro"/>
</dbReference>
<dbReference type="OrthoDB" id="9805159at2"/>
<accession>A0A4R4MVT3</accession>
<protein>
    <submittedName>
        <fullName evidence="6">Pullulanase-type alpha-1,6-glucosidase</fullName>
    </submittedName>
</protein>
<proteinExistence type="inferred from homology"/>
<dbReference type="AlphaFoldDB" id="A0A4R4MVT3"/>
<reference evidence="6 7" key="1">
    <citation type="submission" date="2019-02" db="EMBL/GenBank/DDBJ databases">
        <title>Draft genome sequences of novel Actinobacteria.</title>
        <authorList>
            <person name="Sahin N."/>
            <person name="Ay H."/>
            <person name="Saygin H."/>
        </authorList>
    </citation>
    <scope>NUCLEOTIDE SEQUENCE [LARGE SCALE GENOMIC DNA]</scope>
    <source>
        <strain evidence="6 7">KC201</strain>
    </source>
</reference>
<gene>
    <name evidence="6" type="primary">pulA</name>
    <name evidence="6" type="ORF">E1267_35190</name>
</gene>
<dbReference type="PANTHER" id="PTHR43002">
    <property type="entry name" value="GLYCOGEN DEBRANCHING ENZYME"/>
    <property type="match status" value="1"/>
</dbReference>
<dbReference type="Gene3D" id="2.60.40.10">
    <property type="entry name" value="Immunoglobulins"/>
    <property type="match status" value="1"/>
</dbReference>
<dbReference type="InterPro" id="IPR040671">
    <property type="entry name" value="Pullulanase_N2"/>
</dbReference>
<dbReference type="EMBL" id="SMJZ01000194">
    <property type="protein sequence ID" value="TDC00248.1"/>
    <property type="molecule type" value="Genomic_DNA"/>
</dbReference>